<keyword evidence="2" id="KW-1185">Reference proteome</keyword>
<dbReference type="InParanoid" id="A0A0C3N385"/>
<reference evidence="1 2" key="1">
    <citation type="submission" date="2014-04" db="EMBL/GenBank/DDBJ databases">
        <authorList>
            <consortium name="DOE Joint Genome Institute"/>
            <person name="Kuo A."/>
            <person name="Kohler A."/>
            <person name="Costa M.D."/>
            <person name="Nagy L.G."/>
            <person name="Floudas D."/>
            <person name="Copeland A."/>
            <person name="Barry K.W."/>
            <person name="Cichocki N."/>
            <person name="Veneault-Fourrey C."/>
            <person name="LaButti K."/>
            <person name="Lindquist E.A."/>
            <person name="Lipzen A."/>
            <person name="Lundell T."/>
            <person name="Morin E."/>
            <person name="Murat C."/>
            <person name="Sun H."/>
            <person name="Tunlid A."/>
            <person name="Henrissat B."/>
            <person name="Grigoriev I.V."/>
            <person name="Hibbett D.S."/>
            <person name="Martin F."/>
            <person name="Nordberg H.P."/>
            <person name="Cantor M.N."/>
            <person name="Hua S.X."/>
        </authorList>
    </citation>
    <scope>NUCLEOTIDE SEQUENCE [LARGE SCALE GENOMIC DNA]</scope>
    <source>
        <strain evidence="1 2">Marx 270</strain>
    </source>
</reference>
<dbReference type="AlphaFoldDB" id="A0A0C3N385"/>
<sequence>IRNSKLKGIKIPELAEPIKVTLFADDTLVYTTEEDDLNILDNILQTFCLASTAKFNKEKTEIMPIGTTTFRQNLINSKEMNNYTFDKGINIIKDGQPMRTLGAWIGNKITIDEQWNKILEKQKQIIKLWETSRPTLRGKELLSKSLVQSRAMYLATVNTMPQHIEYQMTKLIKNFLWNNKKRGLLDKPYTYAPTALGGLNMPNLKARLEAIKITWLRRYLTTSDRPSWAYVADAILANNVTKKPTTEHKSCISWALQNWHESARKDAQIPIQLKEIINTARKYNIGLDGRQLSLETLNQLPIWNHLAATNNYLWNKKSS</sequence>
<dbReference type="PANTHER" id="PTHR33116:SF78">
    <property type="entry name" value="OS12G0587133 PROTEIN"/>
    <property type="match status" value="1"/>
</dbReference>
<evidence type="ECO:0000313" key="2">
    <source>
        <dbReference type="Proteomes" id="UP000054217"/>
    </source>
</evidence>
<reference evidence="2" key="2">
    <citation type="submission" date="2015-01" db="EMBL/GenBank/DDBJ databases">
        <title>Evolutionary Origins and Diversification of the Mycorrhizal Mutualists.</title>
        <authorList>
            <consortium name="DOE Joint Genome Institute"/>
            <consortium name="Mycorrhizal Genomics Consortium"/>
            <person name="Kohler A."/>
            <person name="Kuo A."/>
            <person name="Nagy L.G."/>
            <person name="Floudas D."/>
            <person name="Copeland A."/>
            <person name="Barry K.W."/>
            <person name="Cichocki N."/>
            <person name="Veneault-Fourrey C."/>
            <person name="LaButti K."/>
            <person name="Lindquist E.A."/>
            <person name="Lipzen A."/>
            <person name="Lundell T."/>
            <person name="Morin E."/>
            <person name="Murat C."/>
            <person name="Riley R."/>
            <person name="Ohm R."/>
            <person name="Sun H."/>
            <person name="Tunlid A."/>
            <person name="Henrissat B."/>
            <person name="Grigoriev I.V."/>
            <person name="Hibbett D.S."/>
            <person name="Martin F."/>
        </authorList>
    </citation>
    <scope>NUCLEOTIDE SEQUENCE [LARGE SCALE GENOMIC DNA]</scope>
    <source>
        <strain evidence="2">Marx 270</strain>
    </source>
</reference>
<name>A0A0C3N385_PISTI</name>
<accession>A0A0C3N385</accession>
<proteinExistence type="predicted"/>
<feature type="non-terminal residue" evidence="1">
    <location>
        <position position="1"/>
    </location>
</feature>
<dbReference type="Proteomes" id="UP000054217">
    <property type="component" value="Unassembled WGS sequence"/>
</dbReference>
<evidence type="ECO:0008006" key="3">
    <source>
        <dbReference type="Google" id="ProtNLM"/>
    </source>
</evidence>
<dbReference type="HOGENOM" id="CLU_077575_0_0_1"/>
<dbReference type="EMBL" id="KN832065">
    <property type="protein sequence ID" value="KIN95504.1"/>
    <property type="molecule type" value="Genomic_DNA"/>
</dbReference>
<dbReference type="OrthoDB" id="2674982at2759"/>
<gene>
    <name evidence="1" type="ORF">M404DRAFT_78448</name>
</gene>
<feature type="non-terminal residue" evidence="1">
    <location>
        <position position="319"/>
    </location>
</feature>
<evidence type="ECO:0000313" key="1">
    <source>
        <dbReference type="EMBL" id="KIN95504.1"/>
    </source>
</evidence>
<organism evidence="1 2">
    <name type="scientific">Pisolithus tinctorius Marx 270</name>
    <dbReference type="NCBI Taxonomy" id="870435"/>
    <lineage>
        <taxon>Eukaryota</taxon>
        <taxon>Fungi</taxon>
        <taxon>Dikarya</taxon>
        <taxon>Basidiomycota</taxon>
        <taxon>Agaricomycotina</taxon>
        <taxon>Agaricomycetes</taxon>
        <taxon>Agaricomycetidae</taxon>
        <taxon>Boletales</taxon>
        <taxon>Sclerodermatineae</taxon>
        <taxon>Pisolithaceae</taxon>
        <taxon>Pisolithus</taxon>
    </lineage>
</organism>
<protein>
    <recommendedName>
        <fullName evidence="3">Reverse transcriptase domain-containing protein</fullName>
    </recommendedName>
</protein>
<dbReference type="PANTHER" id="PTHR33116">
    <property type="entry name" value="REVERSE TRANSCRIPTASE ZINC-BINDING DOMAIN-CONTAINING PROTEIN-RELATED-RELATED"/>
    <property type="match status" value="1"/>
</dbReference>